<keyword evidence="3" id="KW-0418">Kinase</keyword>
<feature type="transmembrane region" description="Helical" evidence="1">
    <location>
        <begin position="186"/>
        <end position="208"/>
    </location>
</feature>
<name>A0ABM9RM40_PARSO</name>
<feature type="transmembrane region" description="Helical" evidence="1">
    <location>
        <begin position="60"/>
        <end position="76"/>
    </location>
</feature>
<dbReference type="GO" id="GO:0016301">
    <property type="term" value="F:kinase activity"/>
    <property type="evidence" value="ECO:0007669"/>
    <property type="project" value="UniProtKB-KW"/>
</dbReference>
<keyword evidence="1" id="KW-0812">Transmembrane</keyword>
<feature type="transmembrane region" description="Helical" evidence="1">
    <location>
        <begin position="36"/>
        <end position="54"/>
    </location>
</feature>
<feature type="transmembrane region" description="Helical" evidence="1">
    <location>
        <begin position="152"/>
        <end position="174"/>
    </location>
</feature>
<dbReference type="Proteomes" id="UP000032811">
    <property type="component" value="Chromosome 1"/>
</dbReference>
<feature type="transmembrane region" description="Helical" evidence="1">
    <location>
        <begin position="6"/>
        <end position="24"/>
    </location>
</feature>
<gene>
    <name evidence="3" type="ORF">ATCC9714_09871</name>
</gene>
<evidence type="ECO:0000313" key="3">
    <source>
        <dbReference type="EMBL" id="CEJ73099.1"/>
    </source>
</evidence>
<dbReference type="GeneID" id="97536851"/>
<keyword evidence="1" id="KW-1133">Transmembrane helix</keyword>
<dbReference type="CDD" id="cd16935">
    <property type="entry name" value="HATPase_AgrC-ComD-like"/>
    <property type="match status" value="1"/>
</dbReference>
<dbReference type="Gene3D" id="3.30.565.10">
    <property type="entry name" value="Histidine kinase-like ATPase, C-terminal domain"/>
    <property type="match status" value="1"/>
</dbReference>
<keyword evidence="4" id="KW-1185">Reference proteome</keyword>
<dbReference type="PANTHER" id="PTHR40448:SF1">
    <property type="entry name" value="TWO-COMPONENT SENSOR HISTIDINE KINASE"/>
    <property type="match status" value="1"/>
</dbReference>
<proteinExistence type="predicted"/>
<organism evidence="3 4">
    <name type="scientific">Paraclostridium sordellii</name>
    <name type="common">Clostridium sordellii</name>
    <dbReference type="NCBI Taxonomy" id="1505"/>
    <lineage>
        <taxon>Bacteria</taxon>
        <taxon>Bacillati</taxon>
        <taxon>Bacillota</taxon>
        <taxon>Clostridia</taxon>
        <taxon>Peptostreptococcales</taxon>
        <taxon>Peptostreptococcaceae</taxon>
        <taxon>Paraclostridium</taxon>
    </lineage>
</organism>
<dbReference type="InterPro" id="IPR036890">
    <property type="entry name" value="HATPase_C_sf"/>
</dbReference>
<keyword evidence="1" id="KW-0472">Membrane</keyword>
<dbReference type="EMBL" id="LN679998">
    <property type="protein sequence ID" value="CEJ73099.1"/>
    <property type="molecule type" value="Genomic_DNA"/>
</dbReference>
<feature type="domain" description="Sensor histidine kinase NatK-like C-terminal" evidence="2">
    <location>
        <begin position="318"/>
        <end position="421"/>
    </location>
</feature>
<evidence type="ECO:0000256" key="1">
    <source>
        <dbReference type="SAM" id="Phobius"/>
    </source>
</evidence>
<dbReference type="InterPro" id="IPR032834">
    <property type="entry name" value="NatK-like_C"/>
</dbReference>
<accession>A0ABM9RM40</accession>
<keyword evidence="3" id="KW-0808">Transferase</keyword>
<evidence type="ECO:0000259" key="2">
    <source>
        <dbReference type="Pfam" id="PF14501"/>
    </source>
</evidence>
<protein>
    <submittedName>
        <fullName evidence="3">Two-component sensor histidine kinase</fullName>
    </submittedName>
</protein>
<reference evidence="3 4" key="1">
    <citation type="submission" date="2014-11" db="EMBL/GenBank/DDBJ databases">
        <authorList>
            <person name="Aslett M.A."/>
            <person name="De Silva N."/>
        </authorList>
    </citation>
    <scope>NUCLEOTIDE SEQUENCE [LARGE SCALE GENOMIC DNA]</scope>
    <source>
        <strain evidence="3 4">ATCC9714</strain>
    </source>
</reference>
<dbReference type="SUPFAM" id="SSF55874">
    <property type="entry name" value="ATPase domain of HSP90 chaperone/DNA topoisomerase II/histidine kinase"/>
    <property type="match status" value="1"/>
</dbReference>
<evidence type="ECO:0000313" key="4">
    <source>
        <dbReference type="Proteomes" id="UP000032811"/>
    </source>
</evidence>
<feature type="transmembrane region" description="Helical" evidence="1">
    <location>
        <begin position="121"/>
        <end position="140"/>
    </location>
</feature>
<sequence length="424" mass="49240">MYNIIYKLTTLILYIVTSYYFYKVIVTFSSVKDNKYAKFASIFGAFIVPNVIIYTSDMVNIFYTMIGFILIMVVFYKSSYIKNISAVMIFYPIVVSINLMANDFCAKVYLYLGKTLWMDYFAHTLEMCIISFSWFLIYHFSKDKLSNIGRYIDIKTWIMIDIICLAPFISIISTNINTPIGKEHQAYPIAIACIVTSLSMIFLIEYIVKSVKNRLENQNLKLEYSYYRELEENQKNVRKLNHDMNNHLSVIYSFLEYDNLEGAKEYFNELSDKFNVSNRVFCKNSIVNAVINSKYNLAIKNQIDCFFNIDIDEILPLEDIDLCSIFSNTLDNAIEASLKLDDISKRKISLKARCDKGYFSFSICNNYNGIIKFKKGKYSSTKPDSSMHGFGLENVSEIVNKYSGTLDINYSEFEFNILVIIKIN</sequence>
<dbReference type="PANTHER" id="PTHR40448">
    <property type="entry name" value="TWO-COMPONENT SENSOR HISTIDINE KINASE"/>
    <property type="match status" value="1"/>
</dbReference>
<dbReference type="Gene3D" id="1.10.287.130">
    <property type="match status" value="1"/>
</dbReference>
<dbReference type="RefSeq" id="WP_057544620.1">
    <property type="nucleotide sequence ID" value="NZ_CDNJ01000003.1"/>
</dbReference>
<dbReference type="Pfam" id="PF14501">
    <property type="entry name" value="HATPase_c_5"/>
    <property type="match status" value="1"/>
</dbReference>
<feature type="transmembrane region" description="Helical" evidence="1">
    <location>
        <begin position="83"/>
        <end position="101"/>
    </location>
</feature>